<evidence type="ECO:0000313" key="4">
    <source>
        <dbReference type="EMBL" id="MCC2177652.1"/>
    </source>
</evidence>
<reference evidence="4 5" key="1">
    <citation type="submission" date="2021-10" db="EMBL/GenBank/DDBJ databases">
        <title>Anaerobic single-cell dispensing facilitates the cultivation of human gut bacteria.</title>
        <authorList>
            <person name="Afrizal A."/>
        </authorList>
    </citation>
    <scope>NUCLEOTIDE SEQUENCE [LARGE SCALE GENOMIC DNA]</scope>
    <source>
        <strain evidence="4 5">CLA-AA-H270</strain>
    </source>
</reference>
<dbReference type="PANTHER" id="PTHR43673">
    <property type="entry name" value="NAD(P)H NITROREDUCTASE YDGI-RELATED"/>
    <property type="match status" value="1"/>
</dbReference>
<dbReference type="PANTHER" id="PTHR43673:SF10">
    <property type="entry name" value="NADH DEHYDROGENASE_NAD(P)H NITROREDUCTASE XCC3605-RELATED"/>
    <property type="match status" value="1"/>
</dbReference>
<evidence type="ECO:0000259" key="3">
    <source>
        <dbReference type="Pfam" id="PF00881"/>
    </source>
</evidence>
<evidence type="ECO:0000256" key="2">
    <source>
        <dbReference type="ARBA" id="ARBA00023002"/>
    </source>
</evidence>
<name>A0AAW4W1P2_9FIRM</name>
<protein>
    <submittedName>
        <fullName evidence="4">Nitroreductase family protein</fullName>
    </submittedName>
</protein>
<sequence length="180" mass="19821">MEALECIKTRRSIRKFTEQPVTEDEVRQVVEAAAFAPSWKNTQIARYIVVTDKEKKDKLADNCMLGFAYNQKTTHGAPALVVLTMIKERSGYERDGSFSTPLTTHWQSFDAGIAAQTFCLSAHALGLGTVIMGIYDPAEVAKVVEIPEGQEVAALIALGHPAQDPQAPARKDVDTLLRFE</sequence>
<dbReference type="SUPFAM" id="SSF55469">
    <property type="entry name" value="FMN-dependent nitroreductase-like"/>
    <property type="match status" value="1"/>
</dbReference>
<dbReference type="Proteomes" id="UP001298753">
    <property type="component" value="Unassembled WGS sequence"/>
</dbReference>
<dbReference type="RefSeq" id="WP_227601106.1">
    <property type="nucleotide sequence ID" value="NZ_JAJEPX010000043.1"/>
</dbReference>
<comment type="similarity">
    <text evidence="1">Belongs to the nitroreductase family.</text>
</comment>
<dbReference type="GO" id="GO:0016491">
    <property type="term" value="F:oxidoreductase activity"/>
    <property type="evidence" value="ECO:0007669"/>
    <property type="project" value="UniProtKB-KW"/>
</dbReference>
<dbReference type="InterPro" id="IPR000415">
    <property type="entry name" value="Nitroreductase-like"/>
</dbReference>
<dbReference type="Pfam" id="PF00881">
    <property type="entry name" value="Nitroreductase"/>
    <property type="match status" value="1"/>
</dbReference>
<proteinExistence type="inferred from homology"/>
<dbReference type="InterPro" id="IPR029479">
    <property type="entry name" value="Nitroreductase"/>
</dbReference>
<keyword evidence="5" id="KW-1185">Reference proteome</keyword>
<evidence type="ECO:0000313" key="5">
    <source>
        <dbReference type="Proteomes" id="UP001298753"/>
    </source>
</evidence>
<organism evidence="4 5">
    <name type="scientific">Agathobaculum butyriciproducens</name>
    <dbReference type="NCBI Taxonomy" id="1628085"/>
    <lineage>
        <taxon>Bacteria</taxon>
        <taxon>Bacillati</taxon>
        <taxon>Bacillota</taxon>
        <taxon>Clostridia</taxon>
        <taxon>Eubacteriales</taxon>
        <taxon>Butyricicoccaceae</taxon>
        <taxon>Agathobaculum</taxon>
    </lineage>
</organism>
<comment type="caution">
    <text evidence="4">The sequence shown here is derived from an EMBL/GenBank/DDBJ whole genome shotgun (WGS) entry which is preliminary data.</text>
</comment>
<feature type="domain" description="Nitroreductase" evidence="3">
    <location>
        <begin position="7"/>
        <end position="160"/>
    </location>
</feature>
<dbReference type="GeneID" id="98659457"/>
<evidence type="ECO:0000256" key="1">
    <source>
        <dbReference type="ARBA" id="ARBA00007118"/>
    </source>
</evidence>
<accession>A0AAW4W1P2</accession>
<dbReference type="EMBL" id="JAJEPX010000043">
    <property type="protein sequence ID" value="MCC2177652.1"/>
    <property type="molecule type" value="Genomic_DNA"/>
</dbReference>
<gene>
    <name evidence="4" type="ORF">LKD22_11040</name>
</gene>
<dbReference type="AlphaFoldDB" id="A0AAW4W1P2"/>
<keyword evidence="2" id="KW-0560">Oxidoreductase</keyword>
<dbReference type="Gene3D" id="3.40.109.10">
    <property type="entry name" value="NADH Oxidase"/>
    <property type="match status" value="1"/>
</dbReference>